<feature type="domain" description="TLDc" evidence="6">
    <location>
        <begin position="134"/>
        <end position="352"/>
    </location>
</feature>
<dbReference type="GO" id="GO:0005739">
    <property type="term" value="C:mitochondrion"/>
    <property type="evidence" value="ECO:0007669"/>
    <property type="project" value="UniProtKB-SubCell"/>
</dbReference>
<evidence type="ECO:0000256" key="4">
    <source>
        <dbReference type="ARBA" id="ARBA00040604"/>
    </source>
</evidence>
<evidence type="ECO:0000256" key="3">
    <source>
        <dbReference type="ARBA" id="ARBA00023128"/>
    </source>
</evidence>
<keyword evidence="8" id="KW-1185">Reference proteome</keyword>
<dbReference type="EMBL" id="CP119880">
    <property type="protein sequence ID" value="WFD35976.1"/>
    <property type="molecule type" value="Genomic_DNA"/>
</dbReference>
<dbReference type="GO" id="GO:0006979">
    <property type="term" value="P:response to oxidative stress"/>
    <property type="evidence" value="ECO:0007669"/>
    <property type="project" value="TreeGrafter"/>
</dbReference>
<dbReference type="GO" id="GO:0005634">
    <property type="term" value="C:nucleus"/>
    <property type="evidence" value="ECO:0007669"/>
    <property type="project" value="TreeGrafter"/>
</dbReference>
<dbReference type="PANTHER" id="PTHR23354:SF62">
    <property type="entry name" value="MUSTARD, ISOFORM V"/>
    <property type="match status" value="1"/>
</dbReference>
<dbReference type="PANTHER" id="PTHR23354">
    <property type="entry name" value="NUCLEOLAR PROTEIN 7/ESTROGEN RECEPTOR COACTIVATOR-RELATED"/>
    <property type="match status" value="1"/>
</dbReference>
<reference evidence="7" key="1">
    <citation type="submission" date="2023-03" db="EMBL/GenBank/DDBJ databases">
        <title>Mating type loci evolution in Malassezia.</title>
        <authorList>
            <person name="Coelho M.A."/>
        </authorList>
    </citation>
    <scope>NUCLEOTIDE SEQUENCE</scope>
    <source>
        <strain evidence="7">CBS 11721</strain>
    </source>
</reference>
<evidence type="ECO:0000256" key="1">
    <source>
        <dbReference type="ARBA" id="ARBA00004173"/>
    </source>
</evidence>
<organism evidence="7 8">
    <name type="scientific">Malassezia cuniculi</name>
    <dbReference type="NCBI Taxonomy" id="948313"/>
    <lineage>
        <taxon>Eukaryota</taxon>
        <taxon>Fungi</taxon>
        <taxon>Dikarya</taxon>
        <taxon>Basidiomycota</taxon>
        <taxon>Ustilaginomycotina</taxon>
        <taxon>Malasseziomycetes</taxon>
        <taxon>Malasseziales</taxon>
        <taxon>Malasseziaceae</taxon>
        <taxon>Malassezia</taxon>
    </lineage>
</organism>
<dbReference type="InterPro" id="IPR006571">
    <property type="entry name" value="TLDc_dom"/>
</dbReference>
<evidence type="ECO:0000256" key="2">
    <source>
        <dbReference type="ARBA" id="ARBA00009540"/>
    </source>
</evidence>
<name>A0AAF0ESI8_9BASI</name>
<gene>
    <name evidence="7" type="primary">OXR1</name>
    <name evidence="7" type="ORF">MCUN1_002847</name>
</gene>
<evidence type="ECO:0000313" key="7">
    <source>
        <dbReference type="EMBL" id="WFD35976.1"/>
    </source>
</evidence>
<comment type="similarity">
    <text evidence="2">Belongs to the OXR1 family.</text>
</comment>
<evidence type="ECO:0000256" key="5">
    <source>
        <dbReference type="SAM" id="MobiDB-lite"/>
    </source>
</evidence>
<evidence type="ECO:0000259" key="6">
    <source>
        <dbReference type="PROSITE" id="PS51886"/>
    </source>
</evidence>
<dbReference type="PROSITE" id="PS51886">
    <property type="entry name" value="TLDC"/>
    <property type="match status" value="1"/>
</dbReference>
<evidence type="ECO:0000313" key="8">
    <source>
        <dbReference type="Proteomes" id="UP001219933"/>
    </source>
</evidence>
<accession>A0AAF0ESI8</accession>
<feature type="compositionally biased region" description="Low complexity" evidence="5">
    <location>
        <begin position="40"/>
        <end position="58"/>
    </location>
</feature>
<dbReference type="Proteomes" id="UP001219933">
    <property type="component" value="Chromosome 4"/>
</dbReference>
<keyword evidence="3" id="KW-0496">Mitochondrion</keyword>
<sequence length="353" mass="38381">MTSSSHARKESFGDFVAADTSERPIIDLRGVEAKLDAERGAATGDTSASAAQPAQQAPDLLTNDVPEDNSWSATLGRTISNIVALPQQLAQQAANATAGSDQASQDPGRKVRNPTITDAPINVTLRGRREDTDVVIDEWHASRLHTALPRRLRLGRSWHLVYSLDQHGSSLATLYNRVAAAKDPARRRTALNEQWLRGSSDAVKAAVLGGPVRTSSGSLVDSGLMIAIRDMRGHVFGAYVNEQLRPCQHYYGNGECFLWKTVKGDDGKGLEVYRWTSKNDYMVLTESTFLSVGGGDGKYGLWVDSSLSTGQSSWCPAFDNTILCDNIVYTQRADDTHPGKFQCLGVEVWAIGE</sequence>
<proteinExistence type="inferred from homology"/>
<feature type="region of interest" description="Disordered" evidence="5">
    <location>
        <begin position="37"/>
        <end position="64"/>
    </location>
</feature>
<dbReference type="Pfam" id="PF07534">
    <property type="entry name" value="TLD"/>
    <property type="match status" value="1"/>
</dbReference>
<dbReference type="SMART" id="SM00584">
    <property type="entry name" value="TLDc"/>
    <property type="match status" value="1"/>
</dbReference>
<protein>
    <recommendedName>
        <fullName evidence="4">Oxidation resistance protein 1</fullName>
    </recommendedName>
</protein>
<feature type="region of interest" description="Disordered" evidence="5">
    <location>
        <begin position="93"/>
        <end position="115"/>
    </location>
</feature>
<comment type="subcellular location">
    <subcellularLocation>
        <location evidence="1">Mitochondrion</location>
    </subcellularLocation>
</comment>
<dbReference type="AlphaFoldDB" id="A0AAF0ESI8"/>